<dbReference type="EMBL" id="LJCR01003419">
    <property type="protein sequence ID" value="KPV47317.1"/>
    <property type="molecule type" value="Genomic_DNA"/>
</dbReference>
<dbReference type="AlphaFoldDB" id="A0A0N8PQJ7"/>
<evidence type="ECO:0000313" key="1">
    <source>
        <dbReference type="EMBL" id="KPV47317.1"/>
    </source>
</evidence>
<evidence type="ECO:0000313" key="2">
    <source>
        <dbReference type="Proteomes" id="UP000050509"/>
    </source>
</evidence>
<organism evidence="1 2">
    <name type="scientific">Kouleothrix aurantiaca</name>
    <dbReference type="NCBI Taxonomy" id="186479"/>
    <lineage>
        <taxon>Bacteria</taxon>
        <taxon>Bacillati</taxon>
        <taxon>Chloroflexota</taxon>
        <taxon>Chloroflexia</taxon>
        <taxon>Chloroflexales</taxon>
        <taxon>Roseiflexineae</taxon>
        <taxon>Roseiflexaceae</taxon>
        <taxon>Kouleothrix</taxon>
    </lineage>
</organism>
<reference evidence="1 2" key="1">
    <citation type="submission" date="2015-09" db="EMBL/GenBank/DDBJ databases">
        <title>Draft genome sequence of Kouleothrix aurantiaca JCM 19913.</title>
        <authorList>
            <person name="Hemp J."/>
        </authorList>
    </citation>
    <scope>NUCLEOTIDE SEQUENCE [LARGE SCALE GENOMIC DNA]</scope>
    <source>
        <strain evidence="1 2">COM-B</strain>
    </source>
</reference>
<proteinExistence type="predicted"/>
<name>A0A0N8PQJ7_9CHLR</name>
<dbReference type="Proteomes" id="UP000050509">
    <property type="component" value="Unassembled WGS sequence"/>
</dbReference>
<gene>
    <name evidence="1" type="ORF">SE17_42550</name>
</gene>
<feature type="non-terminal residue" evidence="1">
    <location>
        <position position="145"/>
    </location>
</feature>
<sequence>MPLVQQLASAEQAIQNSAQNSVVAGNLAEYGYAPARIAEGQALCDSARAARFAHEQAHAAQIQAADDCKTCWAHAAALYMRQLKIARVALQGVPGAARTLAFDGRRKQGMAGWLADARQFYSGLAAQPELAARLGEYGISEAKLA</sequence>
<keyword evidence="2" id="KW-1185">Reference proteome</keyword>
<comment type="caution">
    <text evidence="1">The sequence shown here is derived from an EMBL/GenBank/DDBJ whole genome shotgun (WGS) entry which is preliminary data.</text>
</comment>
<accession>A0A0N8PQJ7</accession>
<protein>
    <submittedName>
        <fullName evidence="1">Uncharacterized protein</fullName>
    </submittedName>
</protein>